<reference evidence="5" key="1">
    <citation type="journal article" date="2019" name="Int. J. Syst. Evol. Microbiol.">
        <title>The Global Catalogue of Microorganisms (GCM) 10K type strain sequencing project: providing services to taxonomists for standard genome sequencing and annotation.</title>
        <authorList>
            <consortium name="The Broad Institute Genomics Platform"/>
            <consortium name="The Broad Institute Genome Sequencing Center for Infectious Disease"/>
            <person name="Wu L."/>
            <person name="Ma J."/>
        </authorList>
    </citation>
    <scope>NUCLEOTIDE SEQUENCE [LARGE SCALE GENOMIC DNA]</scope>
    <source>
        <strain evidence="5">CGMCC 4.7093</strain>
    </source>
</reference>
<sequence>MTASSVTSPPEPPDVEDDHDDGGGGWWSASHGWAKVVVAAVAVLILLLVGGLAGALVGQRTAPSYGPPAGAIDVGFLQDMSVHHRQAIQMAVWERSNTTDPALRQLAFDIESSQTQQLGMMQGWLQLWQQPTETAPGQFMGWMGMPMTTMPGMASEADLQRFRASSGQALDVAFLQLMLRHHQGGVSMMQTEAAQGQVPVVTALARSMTTSQTAEVTTMTQLLAARGAAPLPAT</sequence>
<organism evidence="4 5">
    <name type="scientific">Actinomycetospora atypica</name>
    <dbReference type="NCBI Taxonomy" id="1290095"/>
    <lineage>
        <taxon>Bacteria</taxon>
        <taxon>Bacillati</taxon>
        <taxon>Actinomycetota</taxon>
        <taxon>Actinomycetes</taxon>
        <taxon>Pseudonocardiales</taxon>
        <taxon>Pseudonocardiaceae</taxon>
        <taxon>Actinomycetospora</taxon>
    </lineage>
</organism>
<keyword evidence="2" id="KW-0812">Transmembrane</keyword>
<name>A0ABV9YHZ1_9PSEU</name>
<comment type="caution">
    <text evidence="4">The sequence shown here is derived from an EMBL/GenBank/DDBJ whole genome shotgun (WGS) entry which is preliminary data.</text>
</comment>
<evidence type="ECO:0000259" key="3">
    <source>
        <dbReference type="Pfam" id="PF03713"/>
    </source>
</evidence>
<gene>
    <name evidence="4" type="ORF">ACFPBZ_03695</name>
</gene>
<proteinExistence type="predicted"/>
<evidence type="ECO:0000313" key="4">
    <source>
        <dbReference type="EMBL" id="MFC5061297.1"/>
    </source>
</evidence>
<evidence type="ECO:0000313" key="5">
    <source>
        <dbReference type="Proteomes" id="UP001595947"/>
    </source>
</evidence>
<feature type="region of interest" description="Disordered" evidence="1">
    <location>
        <begin position="1"/>
        <end position="24"/>
    </location>
</feature>
<dbReference type="RefSeq" id="WP_378034649.1">
    <property type="nucleotide sequence ID" value="NZ_JBHSIV010000003.1"/>
</dbReference>
<dbReference type="Gene3D" id="1.20.1260.10">
    <property type="match status" value="1"/>
</dbReference>
<feature type="domain" description="DUF305" evidence="3">
    <location>
        <begin position="73"/>
        <end position="223"/>
    </location>
</feature>
<feature type="transmembrane region" description="Helical" evidence="2">
    <location>
        <begin position="36"/>
        <end position="57"/>
    </location>
</feature>
<evidence type="ECO:0000256" key="1">
    <source>
        <dbReference type="SAM" id="MobiDB-lite"/>
    </source>
</evidence>
<keyword evidence="2" id="KW-0472">Membrane</keyword>
<dbReference type="Proteomes" id="UP001595947">
    <property type="component" value="Unassembled WGS sequence"/>
</dbReference>
<dbReference type="PANTHER" id="PTHR36933">
    <property type="entry name" value="SLL0788 PROTEIN"/>
    <property type="match status" value="1"/>
</dbReference>
<protein>
    <submittedName>
        <fullName evidence="4">DUF305 domain-containing protein</fullName>
    </submittedName>
</protein>
<dbReference type="EMBL" id="JBHSIV010000003">
    <property type="protein sequence ID" value="MFC5061297.1"/>
    <property type="molecule type" value="Genomic_DNA"/>
</dbReference>
<dbReference type="Pfam" id="PF03713">
    <property type="entry name" value="DUF305"/>
    <property type="match status" value="1"/>
</dbReference>
<dbReference type="InterPro" id="IPR005183">
    <property type="entry name" value="DUF305_CopM-like"/>
</dbReference>
<accession>A0ABV9YHZ1</accession>
<dbReference type="InterPro" id="IPR012347">
    <property type="entry name" value="Ferritin-like"/>
</dbReference>
<evidence type="ECO:0000256" key="2">
    <source>
        <dbReference type="SAM" id="Phobius"/>
    </source>
</evidence>
<keyword evidence="5" id="KW-1185">Reference proteome</keyword>
<keyword evidence="2" id="KW-1133">Transmembrane helix</keyword>
<dbReference type="PANTHER" id="PTHR36933:SF1">
    <property type="entry name" value="SLL0788 PROTEIN"/>
    <property type="match status" value="1"/>
</dbReference>